<dbReference type="AlphaFoldDB" id="A0A9N9HWH5"/>
<organism evidence="2 3">
    <name type="scientific">Funneliformis mosseae</name>
    <name type="common">Endomycorrhizal fungus</name>
    <name type="synonym">Glomus mosseae</name>
    <dbReference type="NCBI Taxonomy" id="27381"/>
    <lineage>
        <taxon>Eukaryota</taxon>
        <taxon>Fungi</taxon>
        <taxon>Fungi incertae sedis</taxon>
        <taxon>Mucoromycota</taxon>
        <taxon>Glomeromycotina</taxon>
        <taxon>Glomeromycetes</taxon>
        <taxon>Glomerales</taxon>
        <taxon>Glomeraceae</taxon>
        <taxon>Funneliformis</taxon>
    </lineage>
</organism>
<proteinExistence type="predicted"/>
<gene>
    <name evidence="2" type="ORF">FMOSSE_LOCUS14231</name>
</gene>
<dbReference type="EMBL" id="CAJVPP010010272">
    <property type="protein sequence ID" value="CAG8709456.1"/>
    <property type="molecule type" value="Genomic_DNA"/>
</dbReference>
<dbReference type="Proteomes" id="UP000789375">
    <property type="component" value="Unassembled WGS sequence"/>
</dbReference>
<reference evidence="2" key="1">
    <citation type="submission" date="2021-06" db="EMBL/GenBank/DDBJ databases">
        <authorList>
            <person name="Kallberg Y."/>
            <person name="Tangrot J."/>
            <person name="Rosling A."/>
        </authorList>
    </citation>
    <scope>NUCLEOTIDE SEQUENCE</scope>
    <source>
        <strain evidence="2">87-6 pot B 2015</strain>
    </source>
</reference>
<accession>A0A9N9HWH5</accession>
<evidence type="ECO:0000313" key="2">
    <source>
        <dbReference type="EMBL" id="CAG8709456.1"/>
    </source>
</evidence>
<sequence length="90" mass="10468">MSFAEESPPIDISHNETPLISKNKGGKPSLPQKIEIHLTFECQKAEPSVRDFFLQQLAVKTIDQDLTETNIHKKRKRYDSIRQKKITEFE</sequence>
<keyword evidence="3" id="KW-1185">Reference proteome</keyword>
<name>A0A9N9HWH5_FUNMO</name>
<feature type="non-terminal residue" evidence="2">
    <location>
        <position position="90"/>
    </location>
</feature>
<comment type="caution">
    <text evidence="2">The sequence shown here is derived from an EMBL/GenBank/DDBJ whole genome shotgun (WGS) entry which is preliminary data.</text>
</comment>
<evidence type="ECO:0000256" key="1">
    <source>
        <dbReference type="SAM" id="MobiDB-lite"/>
    </source>
</evidence>
<evidence type="ECO:0000313" key="3">
    <source>
        <dbReference type="Proteomes" id="UP000789375"/>
    </source>
</evidence>
<protein>
    <submittedName>
        <fullName evidence="2">9139_t:CDS:1</fullName>
    </submittedName>
</protein>
<feature type="region of interest" description="Disordered" evidence="1">
    <location>
        <begin position="1"/>
        <end position="28"/>
    </location>
</feature>